<feature type="compositionally biased region" description="Polar residues" evidence="1">
    <location>
        <begin position="82"/>
        <end position="97"/>
    </location>
</feature>
<evidence type="ECO:0000256" key="1">
    <source>
        <dbReference type="SAM" id="MobiDB-lite"/>
    </source>
</evidence>
<evidence type="ECO:0000313" key="2">
    <source>
        <dbReference type="EMBL" id="MBM6662041.1"/>
    </source>
</evidence>
<sequence length="115" mass="12777">MRPVFASLGFNVEGGEFVYAKKDKVNPSQQIDIVQKLSSMGLPIDDDDLYDTFCVKKPDNYEQLKAEKQAEKEAARKALASLPSQDSRPSRNASQKSFKQRLNGFFGIAPEHPGA</sequence>
<organism evidence="2 3">
    <name type="scientific">Marseilla massiliensis</name>
    <dbReference type="NCBI Taxonomy" id="1841864"/>
    <lineage>
        <taxon>Bacteria</taxon>
        <taxon>Pseudomonadati</taxon>
        <taxon>Bacteroidota</taxon>
        <taxon>Bacteroidia</taxon>
        <taxon>Bacteroidales</taxon>
        <taxon>Prevotellaceae</taxon>
        <taxon>Marseilla</taxon>
    </lineage>
</organism>
<comment type="caution">
    <text evidence="2">The sequence shown here is derived from an EMBL/GenBank/DDBJ whole genome shotgun (WGS) entry which is preliminary data.</text>
</comment>
<keyword evidence="3" id="KW-1185">Reference proteome</keyword>
<evidence type="ECO:0000313" key="3">
    <source>
        <dbReference type="Proteomes" id="UP000764045"/>
    </source>
</evidence>
<reference evidence="2 3" key="1">
    <citation type="journal article" date="2021" name="Sci. Rep.">
        <title>The distribution of antibiotic resistance genes in chicken gut microbiota commensals.</title>
        <authorList>
            <person name="Juricova H."/>
            <person name="Matiasovicova J."/>
            <person name="Kubasova T."/>
            <person name="Cejkova D."/>
            <person name="Rychlik I."/>
        </authorList>
    </citation>
    <scope>NUCLEOTIDE SEQUENCE [LARGE SCALE GENOMIC DNA]</scope>
    <source>
        <strain evidence="2 3">An819</strain>
    </source>
</reference>
<feature type="region of interest" description="Disordered" evidence="1">
    <location>
        <begin position="67"/>
        <end position="98"/>
    </location>
</feature>
<accession>A0A938WLD7</accession>
<proteinExistence type="predicted"/>
<name>A0A938WLD7_9BACT</name>
<dbReference type="RefSeq" id="WP_205110099.1">
    <property type="nucleotide sequence ID" value="NZ_JACJJL010000015.1"/>
</dbReference>
<dbReference type="Proteomes" id="UP000764045">
    <property type="component" value="Unassembled WGS sequence"/>
</dbReference>
<dbReference type="AlphaFoldDB" id="A0A938WLD7"/>
<protein>
    <submittedName>
        <fullName evidence="2">Uncharacterized protein</fullName>
    </submittedName>
</protein>
<dbReference type="EMBL" id="JACJJL010000015">
    <property type="protein sequence ID" value="MBM6662041.1"/>
    <property type="molecule type" value="Genomic_DNA"/>
</dbReference>
<feature type="compositionally biased region" description="Basic and acidic residues" evidence="1">
    <location>
        <begin position="67"/>
        <end position="76"/>
    </location>
</feature>
<gene>
    <name evidence="2" type="ORF">H6B30_09825</name>
</gene>